<organism evidence="1 2">
    <name type="scientific">Streptoalloteichus tenebrarius (strain ATCC 17920 / DSM 40477 / JCM 4838 / CBS 697.72 / NBRC 16177 / NCIMB 11028 / NRRL B-12390 / A12253. 1 / ISP 5477)</name>
    <name type="common">Streptomyces tenebrarius</name>
    <dbReference type="NCBI Taxonomy" id="1933"/>
    <lineage>
        <taxon>Bacteria</taxon>
        <taxon>Bacillati</taxon>
        <taxon>Actinomycetota</taxon>
        <taxon>Actinomycetes</taxon>
        <taxon>Pseudonocardiales</taxon>
        <taxon>Pseudonocardiaceae</taxon>
        <taxon>Streptoalloteichus</taxon>
    </lineage>
</organism>
<evidence type="ECO:0000313" key="1">
    <source>
        <dbReference type="EMBL" id="MCP2257691.1"/>
    </source>
</evidence>
<protein>
    <submittedName>
        <fullName evidence="1">Uncharacterized protein</fullName>
    </submittedName>
</protein>
<comment type="caution">
    <text evidence="1">The sequence shown here is derived from an EMBL/GenBank/DDBJ whole genome shotgun (WGS) entry which is preliminary data.</text>
</comment>
<dbReference type="Proteomes" id="UP001205311">
    <property type="component" value="Unassembled WGS sequence"/>
</dbReference>
<sequence>MVSNWRYATSAASMVTNSWKSSGRSLRIARQYPRSLVVDARSRSHARRLACSTPQGGRTGNGHLWDSVVPDPSGRTPLCGEPEFAALLKNMVADDAPRLFAVVLEYGERVDAHVAAWGLAFADHAEVVSAESKLWMSSRDPEKALRAFRCGRHIRARLVWFNPDAATPPGEG</sequence>
<reference evidence="1 2" key="1">
    <citation type="submission" date="2022-06" db="EMBL/GenBank/DDBJ databases">
        <title>Genomic Encyclopedia of Archaeal and Bacterial Type Strains, Phase II (KMG-II): from individual species to whole genera.</title>
        <authorList>
            <person name="Goeker M."/>
        </authorList>
    </citation>
    <scope>NUCLEOTIDE SEQUENCE [LARGE SCALE GENOMIC DNA]</scope>
    <source>
        <strain evidence="1 2">DSM 40477</strain>
    </source>
</reference>
<accession>A0ABT1HQ99</accession>
<dbReference type="EMBL" id="JAMTCP010000005">
    <property type="protein sequence ID" value="MCP2257691.1"/>
    <property type="molecule type" value="Genomic_DNA"/>
</dbReference>
<name>A0ABT1HQ99_STRSD</name>
<evidence type="ECO:0000313" key="2">
    <source>
        <dbReference type="Proteomes" id="UP001205311"/>
    </source>
</evidence>
<keyword evidence="2" id="KW-1185">Reference proteome</keyword>
<proteinExistence type="predicted"/>
<gene>
    <name evidence="1" type="ORF">LX15_001377</name>
</gene>